<organism evidence="2 3">
    <name type="scientific">Cavenderia fasciculata</name>
    <name type="common">Slime mold</name>
    <name type="synonym">Dictyostelium fasciculatum</name>
    <dbReference type="NCBI Taxonomy" id="261658"/>
    <lineage>
        <taxon>Eukaryota</taxon>
        <taxon>Amoebozoa</taxon>
        <taxon>Evosea</taxon>
        <taxon>Eumycetozoa</taxon>
        <taxon>Dictyostelia</taxon>
        <taxon>Acytosteliales</taxon>
        <taxon>Cavenderiaceae</taxon>
        <taxon>Cavenderia</taxon>
    </lineage>
</organism>
<evidence type="ECO:0000256" key="1">
    <source>
        <dbReference type="SAM" id="Phobius"/>
    </source>
</evidence>
<accession>F4Q3Y5</accession>
<feature type="transmembrane region" description="Helical" evidence="1">
    <location>
        <begin position="20"/>
        <end position="36"/>
    </location>
</feature>
<evidence type="ECO:0008006" key="4">
    <source>
        <dbReference type="Google" id="ProtNLM"/>
    </source>
</evidence>
<feature type="transmembrane region" description="Helical" evidence="1">
    <location>
        <begin position="154"/>
        <end position="176"/>
    </location>
</feature>
<evidence type="ECO:0000313" key="2">
    <source>
        <dbReference type="EMBL" id="EGG17741.1"/>
    </source>
</evidence>
<keyword evidence="1" id="KW-0812">Transmembrane</keyword>
<sequence>MSTLQRVSSTIERLTKSKVIFIVLFLVTIYTFILLQENVVGRMGGNPALDSFFGYGPEKGHKVMSQMTYAEKETYLGLYTKGYDIVIPFLLTYLPCALISFTMPSSILNTVPLLYMLGDYAENITHYFIILDYMGTYTNAKHPLDSMPSPNTIMLLRAGGFFALFKYVFFVLFGLIKKLFLVEREHHGHRD</sequence>
<dbReference type="RefSeq" id="XP_004356225.1">
    <property type="nucleotide sequence ID" value="XM_004356172.1"/>
</dbReference>
<keyword evidence="3" id="KW-1185">Reference proteome</keyword>
<dbReference type="EMBL" id="GL883021">
    <property type="protein sequence ID" value="EGG17741.1"/>
    <property type="molecule type" value="Genomic_DNA"/>
</dbReference>
<feature type="transmembrane region" description="Helical" evidence="1">
    <location>
        <begin position="113"/>
        <end position="134"/>
    </location>
</feature>
<dbReference type="KEGG" id="dfa:DFA_08740"/>
<keyword evidence="1" id="KW-0472">Membrane</keyword>
<feature type="transmembrane region" description="Helical" evidence="1">
    <location>
        <begin position="85"/>
        <end position="101"/>
    </location>
</feature>
<proteinExistence type="predicted"/>
<keyword evidence="1" id="KW-1133">Transmembrane helix</keyword>
<dbReference type="GeneID" id="14869865"/>
<protein>
    <recommendedName>
        <fullName evidence="4">Transmembrane protein</fullName>
    </recommendedName>
</protein>
<dbReference type="OMA" id="YAENITH"/>
<reference evidence="3" key="1">
    <citation type="journal article" date="2011" name="Genome Res.">
        <title>Phylogeny-wide analysis of social amoeba genomes highlights ancient origins for complex intercellular communication.</title>
        <authorList>
            <person name="Heidel A.J."/>
            <person name="Lawal H.M."/>
            <person name="Felder M."/>
            <person name="Schilde C."/>
            <person name="Helps N.R."/>
            <person name="Tunggal B."/>
            <person name="Rivero F."/>
            <person name="John U."/>
            <person name="Schleicher M."/>
            <person name="Eichinger L."/>
            <person name="Platzer M."/>
            <person name="Noegel A.A."/>
            <person name="Schaap P."/>
            <person name="Gloeckner G."/>
        </authorList>
    </citation>
    <scope>NUCLEOTIDE SEQUENCE [LARGE SCALE GENOMIC DNA]</scope>
    <source>
        <strain evidence="3">SH3</strain>
    </source>
</reference>
<dbReference type="Proteomes" id="UP000007797">
    <property type="component" value="Unassembled WGS sequence"/>
</dbReference>
<dbReference type="AlphaFoldDB" id="F4Q3Y5"/>
<evidence type="ECO:0000313" key="3">
    <source>
        <dbReference type="Proteomes" id="UP000007797"/>
    </source>
</evidence>
<gene>
    <name evidence="2" type="ORF">DFA_08740</name>
</gene>
<name>F4Q3Y5_CACFS</name>